<protein>
    <submittedName>
        <fullName evidence="1">Uncharacterized protein</fullName>
    </submittedName>
</protein>
<reference evidence="1 2" key="1">
    <citation type="journal article" date="2023" name="ISME J.">
        <title>Thermophilic Dehalococcoidia with unusual traits shed light on an unexpected past.</title>
        <authorList>
            <person name="Palmer M."/>
            <person name="Covington J.K."/>
            <person name="Zhou E.M."/>
            <person name="Thomas S.C."/>
            <person name="Habib N."/>
            <person name="Seymour C.O."/>
            <person name="Lai D."/>
            <person name="Johnston J."/>
            <person name="Hashimi A."/>
            <person name="Jiao J.Y."/>
            <person name="Muok A.R."/>
            <person name="Liu L."/>
            <person name="Xian W.D."/>
            <person name="Zhi X.Y."/>
            <person name="Li M.M."/>
            <person name="Silva L.P."/>
            <person name="Bowen B.P."/>
            <person name="Louie K."/>
            <person name="Briegel A."/>
            <person name="Pett-Ridge J."/>
            <person name="Weber P.K."/>
            <person name="Tocheva E.I."/>
            <person name="Woyke T."/>
            <person name="Northen T.R."/>
            <person name="Mayali X."/>
            <person name="Li W.J."/>
            <person name="Hedlund B.P."/>
        </authorList>
    </citation>
    <scope>NUCLEOTIDE SEQUENCE [LARGE SCALE GENOMIC DNA]</scope>
    <source>
        <strain evidence="1 2">YIM 72310</strain>
    </source>
</reference>
<gene>
    <name evidence="1" type="ORF">O0235_09425</name>
</gene>
<dbReference type="EMBL" id="CP115149">
    <property type="protein sequence ID" value="WBL35007.1"/>
    <property type="molecule type" value="Genomic_DNA"/>
</dbReference>
<evidence type="ECO:0000313" key="2">
    <source>
        <dbReference type="Proteomes" id="UP001212803"/>
    </source>
</evidence>
<proteinExistence type="predicted"/>
<evidence type="ECO:0000313" key="1">
    <source>
        <dbReference type="EMBL" id="WBL35007.1"/>
    </source>
</evidence>
<sequence>MSSERFDVRPMRAEGSFERVLGGGEADDRLGDVDVFDAGAELLEVGIGFERTVVRGFETVGRRAPTSARALEDALEAGIDVGDEGADLGAGCAGLERIAELDELLEDRTEDAVADDVDGHDIAGGDAAETLAIVALPGDGGRGAAADGVGGRVRLVAAEDVDAAEAGVGDLGELLDELVDFGRDALPLGGAEGIVGGLDGELAGALEEVGGAAERGLGDVEEGSAVFEVAAHLGLPKAMDLR</sequence>
<accession>A0ABY7M4B9</accession>
<dbReference type="Proteomes" id="UP001212803">
    <property type="component" value="Chromosome"/>
</dbReference>
<name>A0ABY7M4B9_9CHLR</name>
<organism evidence="1 2">
    <name type="scientific">Tepidiforma flava</name>
    <dbReference type="NCBI Taxonomy" id="3004094"/>
    <lineage>
        <taxon>Bacteria</taxon>
        <taxon>Bacillati</taxon>
        <taxon>Chloroflexota</taxon>
        <taxon>Tepidiformia</taxon>
        <taxon>Tepidiformales</taxon>
        <taxon>Tepidiformaceae</taxon>
        <taxon>Tepidiforma</taxon>
    </lineage>
</organism>
<keyword evidence="2" id="KW-1185">Reference proteome</keyword>